<dbReference type="OrthoDB" id="423807at2759"/>
<evidence type="ECO:0000313" key="5">
    <source>
        <dbReference type="RefSeq" id="XP_034251716.1"/>
    </source>
</evidence>
<evidence type="ECO:0000256" key="1">
    <source>
        <dbReference type="ARBA" id="ARBA00007367"/>
    </source>
</evidence>
<comment type="similarity">
    <text evidence="1">Belongs to the monovalent cation:proton antiporter 1 (CPA1) transporter (TC 2.A.36) family.</text>
</comment>
<dbReference type="InterPro" id="IPR051843">
    <property type="entry name" value="CPA1_transporter"/>
</dbReference>
<feature type="transmembrane region" description="Helical" evidence="3">
    <location>
        <begin position="12"/>
        <end position="32"/>
    </location>
</feature>
<reference evidence="5" key="1">
    <citation type="submission" date="2025-08" db="UniProtKB">
        <authorList>
            <consortium name="RefSeq"/>
        </authorList>
    </citation>
    <scope>IDENTIFICATION</scope>
    <source>
        <tissue evidence="5">Total insect</tissue>
    </source>
</reference>
<dbReference type="AlphaFoldDB" id="A0A6P9A577"/>
<feature type="transmembrane region" description="Helical" evidence="3">
    <location>
        <begin position="342"/>
        <end position="363"/>
    </location>
</feature>
<feature type="transmembrane region" description="Helical" evidence="3">
    <location>
        <begin position="38"/>
        <end position="56"/>
    </location>
</feature>
<dbReference type="PANTHER" id="PTHR31102">
    <property type="match status" value="1"/>
</dbReference>
<feature type="transmembrane region" description="Helical" evidence="3">
    <location>
        <begin position="152"/>
        <end position="177"/>
    </location>
</feature>
<keyword evidence="3" id="KW-0812">Transmembrane</keyword>
<sequence length="471" mass="50141">MLAHPLCPSSTWITRLLSMTIIGFLFLGNAILLVGGSGWSQIVAAVLLAQVVGILLHKATSLPPLLGMLLVGVLVRQLGYIEYFSLQHEALIYIARSWALVVLMVRTGFHLDTSGMRSLSPLMVVLSILPGLLEFACVTVMAVFVLGMPTSFALMAGIIMAAACPSILGPCFSMMGAGRGVQARLMSAACLNDLIVIVAFGVAVAITFSFSGDTLPYVFLHRLMGVGCGVLLGVVSGLFLRVIPDRYDPQVVSLRSVLIGSVGLFSMLGFARIGFFGGGPAACIVAAWSSSWGWRKQGWGTDYRGNPVATVFDVMWRVMQPVMFCLMGADVELSSSFDTDKLLLTIVVLLCTWLVRIAVSMAVTAYTDLSIKERLYVTLAWVPKAGVQAALCPLALDQARYRGDKGDIVGNSRDVMLFVLLAVVLTAPLSAALTSRRGLANVLLPESGRRTSTVSRTGTAAPGATQPTQSA</sequence>
<name>A0A6P9A577_THRPL</name>
<evidence type="ECO:0000313" key="4">
    <source>
        <dbReference type="Proteomes" id="UP000515158"/>
    </source>
</evidence>
<proteinExistence type="inferred from homology"/>
<feature type="transmembrane region" description="Helical" evidence="3">
    <location>
        <begin position="223"/>
        <end position="243"/>
    </location>
</feature>
<keyword evidence="4" id="KW-1185">Reference proteome</keyword>
<feature type="transmembrane region" description="Helical" evidence="3">
    <location>
        <begin position="121"/>
        <end position="146"/>
    </location>
</feature>
<dbReference type="RefSeq" id="XP_034251716.1">
    <property type="nucleotide sequence ID" value="XM_034395825.1"/>
</dbReference>
<dbReference type="GeneID" id="117651640"/>
<dbReference type="KEGG" id="tpal:117651640"/>
<dbReference type="Gene3D" id="1.20.1530.20">
    <property type="match status" value="1"/>
</dbReference>
<dbReference type="InterPro" id="IPR038770">
    <property type="entry name" value="Na+/solute_symporter_sf"/>
</dbReference>
<evidence type="ECO:0000256" key="2">
    <source>
        <dbReference type="SAM" id="MobiDB-lite"/>
    </source>
</evidence>
<feature type="transmembrane region" description="Helical" evidence="3">
    <location>
        <begin position="416"/>
        <end position="434"/>
    </location>
</feature>
<dbReference type="PANTHER" id="PTHR31102:SF1">
    <property type="entry name" value="CATION_H+ EXCHANGER DOMAIN-CONTAINING PROTEIN"/>
    <property type="match status" value="1"/>
</dbReference>
<dbReference type="InParanoid" id="A0A6P9A577"/>
<feature type="transmembrane region" description="Helical" evidence="3">
    <location>
        <begin position="189"/>
        <end position="211"/>
    </location>
</feature>
<organism evidence="5">
    <name type="scientific">Thrips palmi</name>
    <name type="common">Melon thrips</name>
    <dbReference type="NCBI Taxonomy" id="161013"/>
    <lineage>
        <taxon>Eukaryota</taxon>
        <taxon>Metazoa</taxon>
        <taxon>Ecdysozoa</taxon>
        <taxon>Arthropoda</taxon>
        <taxon>Hexapoda</taxon>
        <taxon>Insecta</taxon>
        <taxon>Pterygota</taxon>
        <taxon>Neoptera</taxon>
        <taxon>Paraneoptera</taxon>
        <taxon>Thysanoptera</taxon>
        <taxon>Terebrantia</taxon>
        <taxon>Thripoidea</taxon>
        <taxon>Thripidae</taxon>
        <taxon>Thrips</taxon>
    </lineage>
</organism>
<feature type="transmembrane region" description="Helical" evidence="3">
    <location>
        <begin position="65"/>
        <end position="84"/>
    </location>
</feature>
<feature type="region of interest" description="Disordered" evidence="2">
    <location>
        <begin position="450"/>
        <end position="471"/>
    </location>
</feature>
<keyword evidence="3" id="KW-1133">Transmembrane helix</keyword>
<dbReference type="Proteomes" id="UP000515158">
    <property type="component" value="Unplaced"/>
</dbReference>
<protein>
    <submittedName>
        <fullName evidence="5">Sodium/hydrogen exchanger 9B2-like</fullName>
    </submittedName>
</protein>
<feature type="transmembrane region" description="Helical" evidence="3">
    <location>
        <begin position="90"/>
        <end position="109"/>
    </location>
</feature>
<keyword evidence="3" id="KW-0472">Membrane</keyword>
<accession>A0A6P9A577</accession>
<dbReference type="GO" id="GO:0098662">
    <property type="term" value="P:inorganic cation transmembrane transport"/>
    <property type="evidence" value="ECO:0007669"/>
    <property type="project" value="TreeGrafter"/>
</dbReference>
<evidence type="ECO:0000256" key="3">
    <source>
        <dbReference type="SAM" id="Phobius"/>
    </source>
</evidence>
<feature type="transmembrane region" description="Helical" evidence="3">
    <location>
        <begin position="264"/>
        <end position="288"/>
    </location>
</feature>
<gene>
    <name evidence="5" type="primary">LOC117651640</name>
</gene>